<reference evidence="2" key="1">
    <citation type="journal article" date="2020" name="Stud. Mycol.">
        <title>101 Dothideomycetes genomes: a test case for predicting lifestyles and emergence of pathogens.</title>
        <authorList>
            <person name="Haridas S."/>
            <person name="Albert R."/>
            <person name="Binder M."/>
            <person name="Bloem J."/>
            <person name="Labutti K."/>
            <person name="Salamov A."/>
            <person name="Andreopoulos B."/>
            <person name="Baker S."/>
            <person name="Barry K."/>
            <person name="Bills G."/>
            <person name="Bluhm B."/>
            <person name="Cannon C."/>
            <person name="Castanera R."/>
            <person name="Culley D."/>
            <person name="Daum C."/>
            <person name="Ezra D."/>
            <person name="Gonzalez J."/>
            <person name="Henrissat B."/>
            <person name="Kuo A."/>
            <person name="Liang C."/>
            <person name="Lipzen A."/>
            <person name="Lutzoni F."/>
            <person name="Magnuson J."/>
            <person name="Mondo S."/>
            <person name="Nolan M."/>
            <person name="Ohm R."/>
            <person name="Pangilinan J."/>
            <person name="Park H.-J."/>
            <person name="Ramirez L."/>
            <person name="Alfaro M."/>
            <person name="Sun H."/>
            <person name="Tritt A."/>
            <person name="Yoshinaga Y."/>
            <person name="Zwiers L.-H."/>
            <person name="Turgeon B."/>
            <person name="Goodwin S."/>
            <person name="Spatafora J."/>
            <person name="Crous P."/>
            <person name="Grigoriev I."/>
        </authorList>
    </citation>
    <scope>NUCLEOTIDE SEQUENCE</scope>
    <source>
        <strain evidence="2">CBS 125425</strain>
    </source>
</reference>
<name>A0A9P4UZF1_9PLEO</name>
<accession>A0A9P4UZF1</accession>
<feature type="chain" id="PRO_5040215994" evidence="1">
    <location>
        <begin position="18"/>
        <end position="111"/>
    </location>
</feature>
<proteinExistence type="predicted"/>
<dbReference type="EMBL" id="ML996178">
    <property type="protein sequence ID" value="KAF2732374.1"/>
    <property type="molecule type" value="Genomic_DNA"/>
</dbReference>
<dbReference type="AlphaFoldDB" id="A0A9P4UZF1"/>
<protein>
    <submittedName>
        <fullName evidence="2">Uncharacterized protein</fullName>
    </submittedName>
</protein>
<sequence>MKGFVIALALLVGAISATPVATSTGPKPTPPRLPPIPANDARYKCSSHSDCGNVSAYNCCGVSGVCARTDAAFVFEDFCGPNSPGGSVCSIHRPVKCGCNEDGLCGEYVLE</sequence>
<keyword evidence="1" id="KW-0732">Signal</keyword>
<evidence type="ECO:0000313" key="3">
    <source>
        <dbReference type="Proteomes" id="UP000799444"/>
    </source>
</evidence>
<dbReference type="Proteomes" id="UP000799444">
    <property type="component" value="Unassembled WGS sequence"/>
</dbReference>
<keyword evidence="3" id="KW-1185">Reference proteome</keyword>
<organism evidence="2 3">
    <name type="scientific">Polyplosphaeria fusca</name>
    <dbReference type="NCBI Taxonomy" id="682080"/>
    <lineage>
        <taxon>Eukaryota</taxon>
        <taxon>Fungi</taxon>
        <taxon>Dikarya</taxon>
        <taxon>Ascomycota</taxon>
        <taxon>Pezizomycotina</taxon>
        <taxon>Dothideomycetes</taxon>
        <taxon>Pleosporomycetidae</taxon>
        <taxon>Pleosporales</taxon>
        <taxon>Tetraplosphaeriaceae</taxon>
        <taxon>Polyplosphaeria</taxon>
    </lineage>
</organism>
<dbReference type="OrthoDB" id="3921271at2759"/>
<gene>
    <name evidence="2" type="ORF">EJ04DRAFT_338584</name>
</gene>
<evidence type="ECO:0000313" key="2">
    <source>
        <dbReference type="EMBL" id="KAF2732374.1"/>
    </source>
</evidence>
<evidence type="ECO:0000256" key="1">
    <source>
        <dbReference type="SAM" id="SignalP"/>
    </source>
</evidence>
<comment type="caution">
    <text evidence="2">The sequence shown here is derived from an EMBL/GenBank/DDBJ whole genome shotgun (WGS) entry which is preliminary data.</text>
</comment>
<feature type="signal peptide" evidence="1">
    <location>
        <begin position="1"/>
        <end position="17"/>
    </location>
</feature>